<evidence type="ECO:0000313" key="1">
    <source>
        <dbReference type="EMBL" id="CAK9309163.1"/>
    </source>
</evidence>
<evidence type="ECO:0000313" key="2">
    <source>
        <dbReference type="Proteomes" id="UP001642487"/>
    </source>
</evidence>
<organism evidence="1 2">
    <name type="scientific">Citrullus colocynthis</name>
    <name type="common">colocynth</name>
    <dbReference type="NCBI Taxonomy" id="252529"/>
    <lineage>
        <taxon>Eukaryota</taxon>
        <taxon>Viridiplantae</taxon>
        <taxon>Streptophyta</taxon>
        <taxon>Embryophyta</taxon>
        <taxon>Tracheophyta</taxon>
        <taxon>Spermatophyta</taxon>
        <taxon>Magnoliopsida</taxon>
        <taxon>eudicotyledons</taxon>
        <taxon>Gunneridae</taxon>
        <taxon>Pentapetalae</taxon>
        <taxon>rosids</taxon>
        <taxon>fabids</taxon>
        <taxon>Cucurbitales</taxon>
        <taxon>Cucurbitaceae</taxon>
        <taxon>Benincaseae</taxon>
        <taxon>Citrullus</taxon>
    </lineage>
</organism>
<name>A0ABP0XLX0_9ROSI</name>
<protein>
    <submittedName>
        <fullName evidence="1">Uncharacterized protein</fullName>
    </submittedName>
</protein>
<dbReference type="EMBL" id="OZ021735">
    <property type="protein sequence ID" value="CAK9309163.1"/>
    <property type="molecule type" value="Genomic_DNA"/>
</dbReference>
<reference evidence="1 2" key="1">
    <citation type="submission" date="2024-03" db="EMBL/GenBank/DDBJ databases">
        <authorList>
            <person name="Gkanogiannis A."/>
            <person name="Becerra Lopez-Lavalle L."/>
        </authorList>
    </citation>
    <scope>NUCLEOTIDE SEQUENCE [LARGE SCALE GENOMIC DNA]</scope>
</reference>
<proteinExistence type="predicted"/>
<gene>
    <name evidence="1" type="ORF">CITCOLO1_LOCUS702</name>
</gene>
<keyword evidence="2" id="KW-1185">Reference proteome</keyword>
<dbReference type="Proteomes" id="UP001642487">
    <property type="component" value="Chromosome 1"/>
</dbReference>
<sequence length="116" mass="13422">MGEIYSTPKQERVPLAHDVHNGHRYPNISWIVQLDADSFESMLKLHPRHVQQEAQVSTSIEELNKKYKKNMGIKIESEATSQQILESQREEYENEMKITAQGTLLNNIETLNEEGK</sequence>
<accession>A0ABP0XLX0</accession>